<comment type="cofactor">
    <cofactor evidence="11">
        <name>Mn(2+)</name>
        <dbReference type="ChEBI" id="CHEBI:29035"/>
    </cofactor>
</comment>
<keyword evidence="7 11" id="KW-0333">Golgi apparatus</keyword>
<feature type="transmembrane region" description="Helical" evidence="11">
    <location>
        <begin position="12"/>
        <end position="29"/>
    </location>
</feature>
<gene>
    <name evidence="14" type="ORF">CHIRRI_LOCUS12526</name>
</gene>
<feature type="domain" description="Ricin B lectin" evidence="13">
    <location>
        <begin position="439"/>
        <end position="560"/>
    </location>
</feature>
<keyword evidence="15" id="KW-1185">Reference proteome</keyword>
<keyword evidence="11" id="KW-0808">Transferase</keyword>
<keyword evidence="11" id="KW-0464">Manganese</keyword>
<evidence type="ECO:0000256" key="2">
    <source>
        <dbReference type="ARBA" id="ARBA00005680"/>
    </source>
</evidence>
<keyword evidence="9 11" id="KW-1015">Disulfide bond</keyword>
<accession>A0A9N9WXP4</accession>
<reference evidence="14" key="2">
    <citation type="submission" date="2022-10" db="EMBL/GenBank/DDBJ databases">
        <authorList>
            <consortium name="ENA_rothamsted_submissions"/>
            <consortium name="culmorum"/>
            <person name="King R."/>
        </authorList>
    </citation>
    <scope>NUCLEOTIDE SEQUENCE</scope>
</reference>
<dbReference type="EMBL" id="OU895879">
    <property type="protein sequence ID" value="CAG9809706.1"/>
    <property type="molecule type" value="Genomic_DNA"/>
</dbReference>
<reference evidence="14" key="1">
    <citation type="submission" date="2022-01" db="EMBL/GenBank/DDBJ databases">
        <authorList>
            <person name="King R."/>
        </authorList>
    </citation>
    <scope>NUCLEOTIDE SEQUENCE</scope>
</reference>
<dbReference type="SUPFAM" id="SSF53448">
    <property type="entry name" value="Nucleotide-diphospho-sugar transferases"/>
    <property type="match status" value="1"/>
</dbReference>
<dbReference type="PROSITE" id="PS50231">
    <property type="entry name" value="RICIN_B_LECTIN"/>
    <property type="match status" value="1"/>
</dbReference>
<protein>
    <recommendedName>
        <fullName evidence="11">Polypeptide N-acetylgalactosaminyltransferase</fullName>
        <ecNumber evidence="11">2.4.1.-</ecNumber>
    </recommendedName>
    <alternativeName>
        <fullName evidence="11">Protein-UDP acetylgalactosaminyltransferase</fullName>
    </alternativeName>
</protein>
<proteinExistence type="inferred from homology"/>
<dbReference type="InterPro" id="IPR000772">
    <property type="entry name" value="Ricin_B_lectin"/>
</dbReference>
<keyword evidence="4 11" id="KW-0430">Lectin</keyword>
<evidence type="ECO:0000256" key="4">
    <source>
        <dbReference type="ARBA" id="ARBA00022734"/>
    </source>
</evidence>
<feature type="domain" description="Glycosyltransferase 2-like" evidence="12">
    <location>
        <begin position="128"/>
        <end position="305"/>
    </location>
</feature>
<evidence type="ECO:0000313" key="14">
    <source>
        <dbReference type="EMBL" id="CAG9809706.1"/>
    </source>
</evidence>
<evidence type="ECO:0000256" key="9">
    <source>
        <dbReference type="ARBA" id="ARBA00023157"/>
    </source>
</evidence>
<evidence type="ECO:0000256" key="7">
    <source>
        <dbReference type="ARBA" id="ARBA00023034"/>
    </source>
</evidence>
<dbReference type="EC" id="2.4.1.-" evidence="11"/>
<evidence type="ECO:0000256" key="11">
    <source>
        <dbReference type="RuleBase" id="RU361242"/>
    </source>
</evidence>
<dbReference type="Proteomes" id="UP001153620">
    <property type="component" value="Chromosome 3"/>
</dbReference>
<evidence type="ECO:0000313" key="15">
    <source>
        <dbReference type="Proteomes" id="UP001153620"/>
    </source>
</evidence>
<comment type="similarity">
    <text evidence="2 11">Belongs to the glycosyltransferase 2 family. GalNAc-T subfamily.</text>
</comment>
<dbReference type="Pfam" id="PF00652">
    <property type="entry name" value="Ricin_B_lectin"/>
    <property type="match status" value="1"/>
</dbReference>
<comment type="subcellular location">
    <subcellularLocation>
        <location evidence="1 11">Golgi apparatus membrane</location>
        <topology evidence="1 11">Single-pass type II membrane protein</topology>
    </subcellularLocation>
</comment>
<evidence type="ECO:0000259" key="12">
    <source>
        <dbReference type="Pfam" id="PF00535"/>
    </source>
</evidence>
<keyword evidence="11" id="KW-0328">Glycosyltransferase</keyword>
<dbReference type="OrthoDB" id="7787729at2759"/>
<evidence type="ECO:0000256" key="8">
    <source>
        <dbReference type="ARBA" id="ARBA00023136"/>
    </source>
</evidence>
<evidence type="ECO:0000256" key="6">
    <source>
        <dbReference type="ARBA" id="ARBA00022989"/>
    </source>
</evidence>
<evidence type="ECO:0000256" key="1">
    <source>
        <dbReference type="ARBA" id="ARBA00004323"/>
    </source>
</evidence>
<dbReference type="AlphaFoldDB" id="A0A9N9WXP4"/>
<keyword evidence="5" id="KW-0735">Signal-anchor</keyword>
<dbReference type="InterPro" id="IPR035992">
    <property type="entry name" value="Ricin_B-like_lectins"/>
</dbReference>
<keyword evidence="8 11" id="KW-0472">Membrane</keyword>
<dbReference type="GO" id="GO:0006493">
    <property type="term" value="P:protein O-linked glycosylation"/>
    <property type="evidence" value="ECO:0007669"/>
    <property type="project" value="TreeGrafter"/>
</dbReference>
<dbReference type="InterPro" id="IPR029044">
    <property type="entry name" value="Nucleotide-diphossugar_trans"/>
</dbReference>
<dbReference type="Pfam" id="PF00535">
    <property type="entry name" value="Glycos_transf_2"/>
    <property type="match status" value="1"/>
</dbReference>
<dbReference type="GO" id="GO:0000139">
    <property type="term" value="C:Golgi membrane"/>
    <property type="evidence" value="ECO:0007669"/>
    <property type="project" value="UniProtKB-SubCell"/>
</dbReference>
<dbReference type="PANTHER" id="PTHR11675">
    <property type="entry name" value="N-ACETYLGALACTOSAMINYLTRANSFERASE"/>
    <property type="match status" value="1"/>
</dbReference>
<name>A0A9N9WXP4_9DIPT</name>
<dbReference type="GO" id="GO:0030246">
    <property type="term" value="F:carbohydrate binding"/>
    <property type="evidence" value="ECO:0007669"/>
    <property type="project" value="UniProtKB-KW"/>
</dbReference>
<comment type="pathway">
    <text evidence="11">Protein modification; protein glycosylation.</text>
</comment>
<dbReference type="Gene3D" id="3.90.550.10">
    <property type="entry name" value="Spore Coat Polysaccharide Biosynthesis Protein SpsA, Chain A"/>
    <property type="match status" value="1"/>
</dbReference>
<sequence length="582" mass="67957">MIKHSKKRLKIYSISAILIVFIFTVYSFSSNSDNKVIVLKIDQAQEELIDYNDYKYMVEQLRRVGDGEIGRPVFLEDPNEIKRNEELYQKTGFYAVVSDKISVNRSIPDLRSAECRQQKYSNKLPSTSFIIIFHNEVLSVLKRTLHSVWNRSPSSLLHEIILVNDASTEIELYDELQKYVDVNFGKKVKIINLPERKGLIRTRMEGARAATGEILLFFDSHMEVGYNFLPPLLAPIKENRRISTVPVLDDFDAKNFAYYGLNPTRGVIDWTWIFHEISQELKDPIKPFPTPIMLGCAFAIDRKFFIEELGGYDEQLDIWNGENYELSFKLHLCADGLFEVPCSRVAHTFRDINPSRSWKYDYVARNFKRVAEVWLDEYKEILYNREPQKFENVDPGDLTLQKKIRKDLNCKPFKYFLDVVAPDMAARYPPLRQVPVFASGTIRSVANDSNLCLYGENVPFIELELNECYHNLIEPFSQQYWLLTFYKQLALRNTELCMDTAGKSMFDCHYEGGNQLFNYDRASMQIFNKGKDKTVCLTADHEIKRISFENCDEANDYQRWEFGYVNGTAMQRWDEINDFGNM</sequence>
<dbReference type="GO" id="GO:0004653">
    <property type="term" value="F:polypeptide N-acetylgalactosaminyltransferase activity"/>
    <property type="evidence" value="ECO:0007669"/>
    <property type="project" value="TreeGrafter"/>
</dbReference>
<dbReference type="Gene3D" id="2.80.10.50">
    <property type="match status" value="1"/>
</dbReference>
<evidence type="ECO:0000256" key="10">
    <source>
        <dbReference type="ARBA" id="ARBA00023180"/>
    </source>
</evidence>
<keyword evidence="10" id="KW-0325">Glycoprotein</keyword>
<dbReference type="PANTHER" id="PTHR11675:SF134">
    <property type="entry name" value="N-ACETYLGALACTOSAMINYLTRANSFERASE 4-RELATED"/>
    <property type="match status" value="1"/>
</dbReference>
<dbReference type="CDD" id="cd02510">
    <property type="entry name" value="pp-GalNAc-T"/>
    <property type="match status" value="1"/>
</dbReference>
<dbReference type="SUPFAM" id="SSF50370">
    <property type="entry name" value="Ricin B-like lectins"/>
    <property type="match status" value="1"/>
</dbReference>
<dbReference type="InterPro" id="IPR045885">
    <property type="entry name" value="GalNAc-T"/>
</dbReference>
<evidence type="ECO:0000256" key="3">
    <source>
        <dbReference type="ARBA" id="ARBA00022692"/>
    </source>
</evidence>
<keyword evidence="3 11" id="KW-0812">Transmembrane</keyword>
<keyword evidence="6 11" id="KW-1133">Transmembrane helix</keyword>
<evidence type="ECO:0000256" key="5">
    <source>
        <dbReference type="ARBA" id="ARBA00022968"/>
    </source>
</evidence>
<evidence type="ECO:0000259" key="13">
    <source>
        <dbReference type="Pfam" id="PF00652"/>
    </source>
</evidence>
<dbReference type="InterPro" id="IPR001173">
    <property type="entry name" value="Glyco_trans_2-like"/>
</dbReference>
<organism evidence="14 15">
    <name type="scientific">Chironomus riparius</name>
    <dbReference type="NCBI Taxonomy" id="315576"/>
    <lineage>
        <taxon>Eukaryota</taxon>
        <taxon>Metazoa</taxon>
        <taxon>Ecdysozoa</taxon>
        <taxon>Arthropoda</taxon>
        <taxon>Hexapoda</taxon>
        <taxon>Insecta</taxon>
        <taxon>Pterygota</taxon>
        <taxon>Neoptera</taxon>
        <taxon>Endopterygota</taxon>
        <taxon>Diptera</taxon>
        <taxon>Nematocera</taxon>
        <taxon>Chironomoidea</taxon>
        <taxon>Chironomidae</taxon>
        <taxon>Chironominae</taxon>
        <taxon>Chironomus</taxon>
    </lineage>
</organism>